<protein>
    <submittedName>
        <fullName evidence="1">Uncharacterized protein</fullName>
    </submittedName>
</protein>
<evidence type="ECO:0000313" key="2">
    <source>
        <dbReference type="Proteomes" id="UP001494588"/>
    </source>
</evidence>
<sequence>MKREIDQIRDSGKVFEVGDADDQTPIRFMFGTPDGLYAVKDKSIFLTQLADHIDPERTNIDVRDVHQKALPYGFENPVVGKILVSAKRLFNAGFMSDAIAQETAMEIILGGTGILCEMQDLTDKVFGQISSIAAAGIPRGDKGQMLPHTPDLRTSIDTYIRLINNLRQMLIDFLVAIYKPAEGKGLLANLKTAIHQKHGDDHGFCTFFDDLTQAIAFMRELRNAWEHPKAGQKVVWKDFAMKPDGRVYSPTIELVSAEYPQCEMDLVAFMKQCTATLIYRLEDLIGNACAANRSFGDFECGVMELPMERRQHPEARLTYAVFLNGEWQPIG</sequence>
<dbReference type="EMBL" id="JAZHGC010000036">
    <property type="protein sequence ID" value="MEM5290426.1"/>
    <property type="molecule type" value="Genomic_DNA"/>
</dbReference>
<proteinExistence type="predicted"/>
<dbReference type="RefSeq" id="WP_201651908.1">
    <property type="nucleotide sequence ID" value="NZ_CAJHCS010000014.1"/>
</dbReference>
<keyword evidence="2" id="KW-1185">Reference proteome</keyword>
<organism evidence="1 2">
    <name type="scientific">Paraburkholderia sabiae</name>
    <dbReference type="NCBI Taxonomy" id="273251"/>
    <lineage>
        <taxon>Bacteria</taxon>
        <taxon>Pseudomonadati</taxon>
        <taxon>Pseudomonadota</taxon>
        <taxon>Betaproteobacteria</taxon>
        <taxon>Burkholderiales</taxon>
        <taxon>Burkholderiaceae</taxon>
        <taxon>Paraburkholderia</taxon>
    </lineage>
</organism>
<evidence type="ECO:0000313" key="1">
    <source>
        <dbReference type="EMBL" id="MEM5290426.1"/>
    </source>
</evidence>
<comment type="caution">
    <text evidence="1">The sequence shown here is derived from an EMBL/GenBank/DDBJ whole genome shotgun (WGS) entry which is preliminary data.</text>
</comment>
<name>A0ABU9QLW8_9BURK</name>
<reference evidence="1 2" key="1">
    <citation type="submission" date="2024-01" db="EMBL/GenBank/DDBJ databases">
        <title>The diversity of rhizobia nodulating Mimosa spp. in eleven states of Brazil covering several biomes is determined by host plant, location, and edaphic factors.</title>
        <authorList>
            <person name="Rouws L."/>
            <person name="Barauna A."/>
            <person name="Beukes C."/>
            <person name="De Faria S.M."/>
            <person name="Gross E."/>
            <person name="Dos Reis Junior F.B."/>
            <person name="Simon M."/>
            <person name="Maluk M."/>
            <person name="Odee D.W."/>
            <person name="Kenicer G."/>
            <person name="Young J.P.W."/>
            <person name="Reis V.M."/>
            <person name="Zilli J."/>
            <person name="James E.K."/>
        </authorList>
    </citation>
    <scope>NUCLEOTIDE SEQUENCE [LARGE SCALE GENOMIC DNA]</scope>
    <source>
        <strain evidence="1 2">JPY77</strain>
    </source>
</reference>
<dbReference type="Proteomes" id="UP001494588">
    <property type="component" value="Unassembled WGS sequence"/>
</dbReference>
<accession>A0ABU9QLW8</accession>
<gene>
    <name evidence="1" type="ORF">V4C55_32360</name>
</gene>